<dbReference type="AlphaFoldDB" id="A0A6A2ZMF1"/>
<protein>
    <submittedName>
        <fullName evidence="2">Uncharacterized protein</fullName>
    </submittedName>
</protein>
<keyword evidence="3" id="KW-1185">Reference proteome</keyword>
<organism evidence="2 3">
    <name type="scientific">Hibiscus syriacus</name>
    <name type="common">Rose of Sharon</name>
    <dbReference type="NCBI Taxonomy" id="106335"/>
    <lineage>
        <taxon>Eukaryota</taxon>
        <taxon>Viridiplantae</taxon>
        <taxon>Streptophyta</taxon>
        <taxon>Embryophyta</taxon>
        <taxon>Tracheophyta</taxon>
        <taxon>Spermatophyta</taxon>
        <taxon>Magnoliopsida</taxon>
        <taxon>eudicotyledons</taxon>
        <taxon>Gunneridae</taxon>
        <taxon>Pentapetalae</taxon>
        <taxon>rosids</taxon>
        <taxon>malvids</taxon>
        <taxon>Malvales</taxon>
        <taxon>Malvaceae</taxon>
        <taxon>Malvoideae</taxon>
        <taxon>Hibiscus</taxon>
    </lineage>
</organism>
<comment type="caution">
    <text evidence="2">The sequence shown here is derived from an EMBL/GenBank/DDBJ whole genome shotgun (WGS) entry which is preliminary data.</text>
</comment>
<accession>A0A6A2ZMF1</accession>
<evidence type="ECO:0000256" key="1">
    <source>
        <dbReference type="SAM" id="MobiDB-lite"/>
    </source>
</evidence>
<gene>
    <name evidence="2" type="ORF">F3Y22_tig00110831pilonHSYRG00634</name>
</gene>
<name>A0A6A2ZMF1_HIBSY</name>
<feature type="region of interest" description="Disordered" evidence="1">
    <location>
        <begin position="1"/>
        <end position="37"/>
    </location>
</feature>
<sequence length="112" mass="12482">MYPRSHRSLPSPAPIQSVGAMHKRVTRPGPLGSTQQQPARFQLVHGGYKAVSGEPEETTPENFHVYRDISNQNNYNISSVKVELQHLILSILDDPVISRVSLPIPKKETVSE</sequence>
<evidence type="ECO:0000313" key="3">
    <source>
        <dbReference type="Proteomes" id="UP000436088"/>
    </source>
</evidence>
<proteinExistence type="predicted"/>
<dbReference type="EMBL" id="VEPZ02001131">
    <property type="protein sequence ID" value="KAE8692746.1"/>
    <property type="molecule type" value="Genomic_DNA"/>
</dbReference>
<dbReference type="Proteomes" id="UP000436088">
    <property type="component" value="Unassembled WGS sequence"/>
</dbReference>
<reference evidence="2" key="1">
    <citation type="submission" date="2019-09" db="EMBL/GenBank/DDBJ databases">
        <title>Draft genome information of white flower Hibiscus syriacus.</title>
        <authorList>
            <person name="Kim Y.-M."/>
        </authorList>
    </citation>
    <scope>NUCLEOTIDE SEQUENCE [LARGE SCALE GENOMIC DNA]</scope>
    <source>
        <strain evidence="2">YM2019G1</strain>
    </source>
</reference>
<evidence type="ECO:0000313" key="2">
    <source>
        <dbReference type="EMBL" id="KAE8692746.1"/>
    </source>
</evidence>